<dbReference type="PRINTS" id="PR00344">
    <property type="entry name" value="BCTRLSENSOR"/>
</dbReference>
<dbReference type="EC" id="2.7.13.3" evidence="2"/>
<dbReference type="CDD" id="cd00082">
    <property type="entry name" value="HisKA"/>
    <property type="match status" value="1"/>
</dbReference>
<dbReference type="PANTHER" id="PTHR43065:SF10">
    <property type="entry name" value="PEROXIDE STRESS-ACTIVATED HISTIDINE KINASE MAK3"/>
    <property type="match status" value="1"/>
</dbReference>
<evidence type="ECO:0000256" key="3">
    <source>
        <dbReference type="ARBA" id="ARBA00022553"/>
    </source>
</evidence>
<comment type="catalytic activity">
    <reaction evidence="1">
        <text>ATP + protein L-histidine = ADP + protein N-phospho-L-histidine.</text>
        <dbReference type="EC" id="2.7.13.3"/>
    </reaction>
</comment>
<feature type="domain" description="Histidine kinase" evidence="10">
    <location>
        <begin position="192"/>
        <end position="392"/>
    </location>
</feature>
<dbReference type="AlphaFoldDB" id="A0A7C5I4Y5"/>
<evidence type="ECO:0000256" key="1">
    <source>
        <dbReference type="ARBA" id="ARBA00000085"/>
    </source>
</evidence>
<keyword evidence="3" id="KW-0597">Phosphoprotein</keyword>
<keyword evidence="7" id="KW-0067">ATP-binding</keyword>
<dbReference type="Gene3D" id="3.30.565.10">
    <property type="entry name" value="Histidine kinase-like ATPase, C-terminal domain"/>
    <property type="match status" value="1"/>
</dbReference>
<dbReference type="EMBL" id="DRTV01000246">
    <property type="protein sequence ID" value="HHF58463.1"/>
    <property type="molecule type" value="Genomic_DNA"/>
</dbReference>
<dbReference type="InterPro" id="IPR004358">
    <property type="entry name" value="Sig_transdc_His_kin-like_C"/>
</dbReference>
<sequence>MKVLNYKVFLVLSFLLISSFLVLTPVVNRINREVDKTSQVAARLLSGLIITAVESKDVNLLIRDVIKDLNFPVIITNEVGLPMAWEGIGIPVENYTLEMLFRPDLLKDDPGYRKVIYWLGKLQSQREPIEIKKGEKVVGYLYYGYPGFTTYIKLLPLILFGIGIITFLGLLSAARTIHSYEIENLWVNFAKGLAHQMGTPVSALFGWLQLMERGIVDEKVIKGAKKDLARLKSILQRFSRVGGEPTLEKIALCKLAEEVVSESKERFLRDINVSIEASSDCTVLGDPELLSWAIENLIKNSYEARKPGGRIWLRCISNKEMCELHISDDGHGIPRKFIKNIFKESFSTKERGWGIGLLVAKRIVKDIHKGEIFLKKSEPFIETTFVIRLKKT</sequence>
<evidence type="ECO:0000256" key="4">
    <source>
        <dbReference type="ARBA" id="ARBA00022679"/>
    </source>
</evidence>
<dbReference type="Pfam" id="PF02518">
    <property type="entry name" value="HATPase_c"/>
    <property type="match status" value="1"/>
</dbReference>
<keyword evidence="9" id="KW-1133">Transmembrane helix</keyword>
<proteinExistence type="predicted"/>
<keyword evidence="8" id="KW-0902">Two-component regulatory system</keyword>
<evidence type="ECO:0000256" key="5">
    <source>
        <dbReference type="ARBA" id="ARBA00022741"/>
    </source>
</evidence>
<name>A0A7C5I4Y5_UNCW3</name>
<organism evidence="11">
    <name type="scientific">candidate division WOR-3 bacterium</name>
    <dbReference type="NCBI Taxonomy" id="2052148"/>
    <lineage>
        <taxon>Bacteria</taxon>
        <taxon>Bacteria division WOR-3</taxon>
    </lineage>
</organism>
<keyword evidence="6 11" id="KW-0418">Kinase</keyword>
<feature type="transmembrane region" description="Helical" evidence="9">
    <location>
        <begin position="6"/>
        <end position="27"/>
    </location>
</feature>
<comment type="caution">
    <text evidence="11">The sequence shown here is derived from an EMBL/GenBank/DDBJ whole genome shotgun (WGS) entry which is preliminary data.</text>
</comment>
<dbReference type="InterPro" id="IPR003594">
    <property type="entry name" value="HATPase_dom"/>
</dbReference>
<protein>
    <recommendedName>
        <fullName evidence="2">histidine kinase</fullName>
        <ecNumber evidence="2">2.7.13.3</ecNumber>
    </recommendedName>
</protein>
<dbReference type="CDD" id="cd00075">
    <property type="entry name" value="HATPase"/>
    <property type="match status" value="1"/>
</dbReference>
<dbReference type="InterPro" id="IPR036890">
    <property type="entry name" value="HATPase_C_sf"/>
</dbReference>
<keyword evidence="9" id="KW-0812">Transmembrane</keyword>
<gene>
    <name evidence="11" type="ORF">ENL41_03460</name>
</gene>
<dbReference type="SUPFAM" id="SSF55874">
    <property type="entry name" value="ATPase domain of HSP90 chaperone/DNA topoisomerase II/histidine kinase"/>
    <property type="match status" value="1"/>
</dbReference>
<dbReference type="PANTHER" id="PTHR43065">
    <property type="entry name" value="SENSOR HISTIDINE KINASE"/>
    <property type="match status" value="1"/>
</dbReference>
<keyword evidence="9" id="KW-0472">Membrane</keyword>
<reference evidence="11" key="1">
    <citation type="journal article" date="2020" name="mSystems">
        <title>Genome- and Community-Level Interaction Insights into Carbon Utilization and Element Cycling Functions of Hydrothermarchaeota in Hydrothermal Sediment.</title>
        <authorList>
            <person name="Zhou Z."/>
            <person name="Liu Y."/>
            <person name="Xu W."/>
            <person name="Pan J."/>
            <person name="Luo Z.H."/>
            <person name="Li M."/>
        </authorList>
    </citation>
    <scope>NUCLEOTIDE SEQUENCE [LARGE SCALE GENOMIC DNA]</scope>
    <source>
        <strain evidence="11">HyVt-94</strain>
    </source>
</reference>
<accession>A0A7C5I4Y5</accession>
<dbReference type="Proteomes" id="UP000886014">
    <property type="component" value="Unassembled WGS sequence"/>
</dbReference>
<dbReference type="InterPro" id="IPR003661">
    <property type="entry name" value="HisK_dim/P_dom"/>
</dbReference>
<feature type="transmembrane region" description="Helical" evidence="9">
    <location>
        <begin position="154"/>
        <end position="174"/>
    </location>
</feature>
<evidence type="ECO:0000256" key="8">
    <source>
        <dbReference type="ARBA" id="ARBA00023012"/>
    </source>
</evidence>
<evidence type="ECO:0000256" key="7">
    <source>
        <dbReference type="ARBA" id="ARBA00022840"/>
    </source>
</evidence>
<dbReference type="InterPro" id="IPR005467">
    <property type="entry name" value="His_kinase_dom"/>
</dbReference>
<evidence type="ECO:0000256" key="9">
    <source>
        <dbReference type="SAM" id="Phobius"/>
    </source>
</evidence>
<evidence type="ECO:0000256" key="6">
    <source>
        <dbReference type="ARBA" id="ARBA00022777"/>
    </source>
</evidence>
<keyword evidence="5" id="KW-0547">Nucleotide-binding</keyword>
<dbReference type="GO" id="GO:0005524">
    <property type="term" value="F:ATP binding"/>
    <property type="evidence" value="ECO:0007669"/>
    <property type="project" value="UniProtKB-KW"/>
</dbReference>
<evidence type="ECO:0000256" key="2">
    <source>
        <dbReference type="ARBA" id="ARBA00012438"/>
    </source>
</evidence>
<evidence type="ECO:0000313" key="11">
    <source>
        <dbReference type="EMBL" id="HHF58463.1"/>
    </source>
</evidence>
<evidence type="ECO:0000259" key="10">
    <source>
        <dbReference type="PROSITE" id="PS50109"/>
    </source>
</evidence>
<keyword evidence="4" id="KW-0808">Transferase</keyword>
<dbReference type="SMART" id="SM00387">
    <property type="entry name" value="HATPase_c"/>
    <property type="match status" value="1"/>
</dbReference>
<dbReference type="GO" id="GO:0000155">
    <property type="term" value="F:phosphorelay sensor kinase activity"/>
    <property type="evidence" value="ECO:0007669"/>
    <property type="project" value="InterPro"/>
</dbReference>
<dbReference type="PROSITE" id="PS50109">
    <property type="entry name" value="HIS_KIN"/>
    <property type="match status" value="1"/>
</dbReference>